<protein>
    <recommendedName>
        <fullName evidence="3">Portal protein</fullName>
    </recommendedName>
</protein>
<reference evidence="2" key="1">
    <citation type="journal article" date="2015" name="Nature">
        <title>Complex archaea that bridge the gap between prokaryotes and eukaryotes.</title>
        <authorList>
            <person name="Spang A."/>
            <person name="Saw J.H."/>
            <person name="Jorgensen S.L."/>
            <person name="Zaremba-Niedzwiedzka K."/>
            <person name="Martijn J."/>
            <person name="Lind A.E."/>
            <person name="van Eijk R."/>
            <person name="Schleper C."/>
            <person name="Guy L."/>
            <person name="Ettema T.J."/>
        </authorList>
    </citation>
    <scope>NUCLEOTIDE SEQUENCE</scope>
</reference>
<evidence type="ECO:0008006" key="3">
    <source>
        <dbReference type="Google" id="ProtNLM"/>
    </source>
</evidence>
<feature type="region of interest" description="Disordered" evidence="1">
    <location>
        <begin position="548"/>
        <end position="607"/>
    </location>
</feature>
<dbReference type="AlphaFoldDB" id="A0A0F9SJI2"/>
<sequence length="607" mass="67235">MAIEAISPRKIQEVVKSGFRRMEIYRRTRAMFVKAYVGQYYTKEYGITGDQPINLLFSAIRSIVPTIVSKNPRNKVVTDHLAFSEYAELQSLALDKIAYRVRLKEILRSWVVSAMFGLGIVKIGISAEGNCILVDDQLIDPGDIYVSLVDLDDFVIDPLCKAITESSFLGSLTSIPRQFLLDNDLYNHDLVTKLPSATVLQGDLRATAELSRERGGVFEMKDLQDIVNVVELWVPEADALVTIPDPREITFNEYIGITDYYGPKTGPYRFLSFTPPVESNPMPIAPVSQYYDLHMAANRTFVKILDQAENQKDILLYRPSHADTAQDILDARNNEAVASDDPKSAQTVSFGGQNKGNEQMLAQLQVWFNYMSGNPDQAAGISSEAETATQANILQSNAAVSIEDARDLLYEGTAGISHDCAWYLHNDPLLDMVLARRKPGRETEQITLTPEQRLGDVEDFIYKIVPKSMSRIDPNVRAKRTMEFMTNVVPALANTAMMLVQLGQPFNLQRALTLAADEADISESMQEIFDDPEFQQKLEMYLMLHSGGQGDSAGAGTPGSTRKAGPQSFQGIQQNNGFSMKRDITAPGQDANAAAQGGAEQVNQGVY</sequence>
<feature type="compositionally biased region" description="Gly residues" evidence="1">
    <location>
        <begin position="548"/>
        <end position="557"/>
    </location>
</feature>
<evidence type="ECO:0000313" key="2">
    <source>
        <dbReference type="EMBL" id="KKN37096.1"/>
    </source>
</evidence>
<name>A0A0F9SJI2_9ZZZZ</name>
<proteinExistence type="predicted"/>
<dbReference type="EMBL" id="LAZR01001920">
    <property type="protein sequence ID" value="KKN37096.1"/>
    <property type="molecule type" value="Genomic_DNA"/>
</dbReference>
<feature type="compositionally biased region" description="Polar residues" evidence="1">
    <location>
        <begin position="567"/>
        <end position="578"/>
    </location>
</feature>
<organism evidence="2">
    <name type="scientific">marine sediment metagenome</name>
    <dbReference type="NCBI Taxonomy" id="412755"/>
    <lineage>
        <taxon>unclassified sequences</taxon>
        <taxon>metagenomes</taxon>
        <taxon>ecological metagenomes</taxon>
    </lineage>
</organism>
<comment type="caution">
    <text evidence="2">The sequence shown here is derived from an EMBL/GenBank/DDBJ whole genome shotgun (WGS) entry which is preliminary data.</text>
</comment>
<gene>
    <name evidence="2" type="ORF">LCGC14_0766860</name>
</gene>
<accession>A0A0F9SJI2</accession>
<feature type="compositionally biased region" description="Low complexity" evidence="1">
    <location>
        <begin position="586"/>
        <end position="607"/>
    </location>
</feature>
<evidence type="ECO:0000256" key="1">
    <source>
        <dbReference type="SAM" id="MobiDB-lite"/>
    </source>
</evidence>